<feature type="signal peptide" evidence="1">
    <location>
        <begin position="1"/>
        <end position="20"/>
    </location>
</feature>
<organism evidence="2 3">
    <name type="scientific">Devosia epidermidihirudinis</name>
    <dbReference type="NCBI Taxonomy" id="1293439"/>
    <lineage>
        <taxon>Bacteria</taxon>
        <taxon>Pseudomonadati</taxon>
        <taxon>Pseudomonadota</taxon>
        <taxon>Alphaproteobacteria</taxon>
        <taxon>Hyphomicrobiales</taxon>
        <taxon>Devosiaceae</taxon>
        <taxon>Devosia</taxon>
    </lineage>
</organism>
<protein>
    <recommendedName>
        <fullName evidence="4">Lipoprotein</fullName>
    </recommendedName>
</protein>
<keyword evidence="3" id="KW-1185">Reference proteome</keyword>
<evidence type="ECO:0008006" key="4">
    <source>
        <dbReference type="Google" id="ProtNLM"/>
    </source>
</evidence>
<dbReference type="OrthoDB" id="7951282at2"/>
<sequence length="105" mass="11512">MKSALLASLTLTVLALPAHAQEAVPLLRVYIDAPYFYEITAQKQDGSDERTHVLLVSVEGKEVGSSYVTYDCENGEFGEDVVQEWTGGADQFLPAALKAYRNLNC</sequence>
<dbReference type="RefSeq" id="WP_046139341.1">
    <property type="nucleotide sequence ID" value="NZ_LANJ01000016.1"/>
</dbReference>
<dbReference type="EMBL" id="LANJ01000016">
    <property type="protein sequence ID" value="KKC37902.1"/>
    <property type="molecule type" value="Genomic_DNA"/>
</dbReference>
<reference evidence="2 3" key="1">
    <citation type="submission" date="2015-03" db="EMBL/GenBank/DDBJ databases">
        <authorList>
            <person name="Lepp D."/>
            <person name="Hassan Y.I."/>
            <person name="Li X.-Z."/>
            <person name="Zhou T."/>
        </authorList>
    </citation>
    <scope>NUCLEOTIDE SEQUENCE [LARGE SCALE GENOMIC DNA]</scope>
    <source>
        <strain evidence="2 3">E84</strain>
    </source>
</reference>
<gene>
    <name evidence="2" type="ORF">WH87_09555</name>
</gene>
<accession>A0A0F5QA78</accession>
<keyword evidence="1" id="KW-0732">Signal</keyword>
<dbReference type="AlphaFoldDB" id="A0A0F5QA78"/>
<feature type="chain" id="PRO_5002494553" description="Lipoprotein" evidence="1">
    <location>
        <begin position="21"/>
        <end position="105"/>
    </location>
</feature>
<dbReference type="PATRIC" id="fig|1293439.3.peg.1487"/>
<evidence type="ECO:0000313" key="3">
    <source>
        <dbReference type="Proteomes" id="UP000033411"/>
    </source>
</evidence>
<evidence type="ECO:0000313" key="2">
    <source>
        <dbReference type="EMBL" id="KKC37902.1"/>
    </source>
</evidence>
<proteinExistence type="predicted"/>
<name>A0A0F5QA78_9HYPH</name>
<dbReference type="Proteomes" id="UP000033411">
    <property type="component" value="Unassembled WGS sequence"/>
</dbReference>
<comment type="caution">
    <text evidence="2">The sequence shown here is derived from an EMBL/GenBank/DDBJ whole genome shotgun (WGS) entry which is preliminary data.</text>
</comment>
<evidence type="ECO:0000256" key="1">
    <source>
        <dbReference type="SAM" id="SignalP"/>
    </source>
</evidence>